<evidence type="ECO:0000256" key="7">
    <source>
        <dbReference type="RuleBase" id="RU366067"/>
    </source>
</evidence>
<dbReference type="Pfam" id="PF10459">
    <property type="entry name" value="Peptidase_S46"/>
    <property type="match status" value="1"/>
</dbReference>
<dbReference type="PANTHER" id="PTHR38469">
    <property type="entry name" value="PERIPLASMIC PEPTIDASE SUBFAMILY S1B"/>
    <property type="match status" value="1"/>
</dbReference>
<dbReference type="GO" id="GO:0008239">
    <property type="term" value="F:dipeptidyl-peptidase activity"/>
    <property type="evidence" value="ECO:0007669"/>
    <property type="project" value="UniProtKB-UniRule"/>
</dbReference>
<reference evidence="8 9" key="1">
    <citation type="submission" date="2016-10" db="EMBL/GenBank/DDBJ databases">
        <authorList>
            <person name="de Groot N.N."/>
        </authorList>
    </citation>
    <scope>NUCLEOTIDE SEQUENCE [LARGE SCALE GENOMIC DNA]</scope>
    <source>
        <strain evidence="8 9">NLAE-zl-C500</strain>
    </source>
</reference>
<dbReference type="SUPFAM" id="SSF50494">
    <property type="entry name" value="Trypsin-like serine proteases"/>
    <property type="match status" value="1"/>
</dbReference>
<evidence type="ECO:0000256" key="3">
    <source>
        <dbReference type="ARBA" id="ARBA00022670"/>
    </source>
</evidence>
<dbReference type="Gene3D" id="2.40.10.10">
    <property type="entry name" value="Trypsin-like serine proteases"/>
    <property type="match status" value="1"/>
</dbReference>
<proteinExistence type="inferred from homology"/>
<evidence type="ECO:0000256" key="5">
    <source>
        <dbReference type="ARBA" id="ARBA00022801"/>
    </source>
</evidence>
<dbReference type="InterPro" id="IPR019500">
    <property type="entry name" value="Pep_S46"/>
</dbReference>
<dbReference type="GO" id="GO:0006508">
    <property type="term" value="P:proteolysis"/>
    <property type="evidence" value="ECO:0007669"/>
    <property type="project" value="UniProtKB-KW"/>
</dbReference>
<dbReference type="GO" id="GO:0070009">
    <property type="term" value="F:serine-type aminopeptidase activity"/>
    <property type="evidence" value="ECO:0007669"/>
    <property type="project" value="UniProtKB-UniRule"/>
</dbReference>
<evidence type="ECO:0000256" key="1">
    <source>
        <dbReference type="ARBA" id="ARBA00010491"/>
    </source>
</evidence>
<feature type="chain" id="PRO_5023154455" description="Dipeptidyl-peptidase" evidence="7">
    <location>
        <begin position="24"/>
        <end position="735"/>
    </location>
</feature>
<dbReference type="EMBL" id="FMYE01000028">
    <property type="protein sequence ID" value="SDB77805.1"/>
    <property type="molecule type" value="Genomic_DNA"/>
</dbReference>
<gene>
    <name evidence="8" type="ORF">SAMN05192581_102820</name>
</gene>
<name>A0A1G6G7R6_BACOV</name>
<dbReference type="InterPro" id="IPR009003">
    <property type="entry name" value="Peptidase_S1_PA"/>
</dbReference>
<comment type="function">
    <text evidence="7">Catalyzes the removal of dipeptides from the N-terminus of oligopeptides.</text>
</comment>
<dbReference type="RefSeq" id="WP_074558728.1">
    <property type="nucleotide sequence ID" value="NZ_FMYE01000028.1"/>
</dbReference>
<keyword evidence="4 7" id="KW-0732">Signal</keyword>
<dbReference type="InterPro" id="IPR043504">
    <property type="entry name" value="Peptidase_S1_PA_chymotrypsin"/>
</dbReference>
<comment type="similarity">
    <text evidence="1 7">Belongs to the peptidase S46 family.</text>
</comment>
<sequence length="735" mass="83346">MKLTTIISAFYLFCLLCIQPVHADGGFWLPTQIQGKVHQAMKKQGLRLSEKDIYDINQSCLSNAILSLSYDNSTFSPSASASFISGEGLVLTNFHCVARYLEHISDANHDYVKHGCWATQRSEETYLPNLQVNQLITIKDVTTEITQNAGNLTDQALTQKINENGNKIVKSQAKGRGVEGKIYSLFGGRQYILAVFRCFKDVRIVAAPPISIGKFGGDTDNWQWPRYSADFAILRVYANDKNQPAAYNKQNRPYQPDAHLSISTKGVKPDDFVMVAGYPAQTRQYVPSFALEKIVFKDTQAEADIAKIKLDFYTQRKETAADSLYSYYNIKAGSAANVYLKSIGEISGVKESGIIARKQQEEQAMTEWILSDNTRTQRYGATLLDDMKANYERLTQLNFTDQMFREVALYGANVIPFAGKFEKLVQMEQRKSKNVKTAMKGEIRKLKPLTVAFYRDFRPEDDKYIMKKMLAYYLEHVDSIFYSTALKKVEKHYPQHLSAYIDSLYDHSPLRNQESMLALLDSVPTQGTAALSQDGLYQLSLGFYLVYVEKINRLKQAYQNKNMKLYSLYLQAYAEKNKGTQIAFDANRTLRYSTGKVKAAVPSEGVIYTPFTTVDGMLSRHRLYAGNKDFNLPARFVKLIEHRQPSNYFSQKVTPTCCFLTDAHTTSGSSGSPVLNAKGEVVGINFDRIWQGLSSDYETAGNEKSRNIAVDIRYVLWTLEQYSRSQYILDELDIH</sequence>
<evidence type="ECO:0000313" key="9">
    <source>
        <dbReference type="Proteomes" id="UP000183670"/>
    </source>
</evidence>
<keyword evidence="6 7" id="KW-0720">Serine protease</keyword>
<protein>
    <recommendedName>
        <fullName evidence="7">Dipeptidyl-peptidase</fullName>
        <ecNumber evidence="7">3.4.14.-</ecNumber>
    </recommendedName>
</protein>
<organism evidence="8 9">
    <name type="scientific">Bacteroides ovatus</name>
    <dbReference type="NCBI Taxonomy" id="28116"/>
    <lineage>
        <taxon>Bacteria</taxon>
        <taxon>Pseudomonadati</taxon>
        <taxon>Bacteroidota</taxon>
        <taxon>Bacteroidia</taxon>
        <taxon>Bacteroidales</taxon>
        <taxon>Bacteroidaceae</taxon>
        <taxon>Bacteroides</taxon>
    </lineage>
</organism>
<dbReference type="PANTHER" id="PTHR38469:SF1">
    <property type="entry name" value="PERIPLASMIC PEPTIDASE SUBFAMILY S1B"/>
    <property type="match status" value="1"/>
</dbReference>
<feature type="signal peptide" evidence="7">
    <location>
        <begin position="1"/>
        <end position="23"/>
    </location>
</feature>
<accession>A0A1G6G7R6</accession>
<dbReference type="Proteomes" id="UP000183670">
    <property type="component" value="Unassembled WGS sequence"/>
</dbReference>
<dbReference type="EC" id="3.4.14.-" evidence="7"/>
<keyword evidence="5 7" id="KW-0378">Hydrolase</keyword>
<keyword evidence="3 7" id="KW-0645">Protease</keyword>
<evidence type="ECO:0000256" key="2">
    <source>
        <dbReference type="ARBA" id="ARBA00022438"/>
    </source>
</evidence>
<evidence type="ECO:0000313" key="8">
    <source>
        <dbReference type="EMBL" id="SDB77805.1"/>
    </source>
</evidence>
<dbReference type="GO" id="GO:0043171">
    <property type="term" value="P:peptide catabolic process"/>
    <property type="evidence" value="ECO:0007669"/>
    <property type="project" value="UniProtKB-UniRule"/>
</dbReference>
<evidence type="ECO:0000256" key="6">
    <source>
        <dbReference type="ARBA" id="ARBA00022825"/>
    </source>
</evidence>
<dbReference type="AlphaFoldDB" id="A0A1G6G7R6"/>
<evidence type="ECO:0000256" key="4">
    <source>
        <dbReference type="ARBA" id="ARBA00022729"/>
    </source>
</evidence>
<keyword evidence="2 7" id="KW-0031">Aminopeptidase</keyword>